<evidence type="ECO:0000313" key="3">
    <source>
        <dbReference type="Proteomes" id="UP000272942"/>
    </source>
</evidence>
<dbReference type="OrthoDB" id="5570127at2759"/>
<dbReference type="EMBL" id="UZAN01067206">
    <property type="protein sequence ID" value="VDP94323.1"/>
    <property type="molecule type" value="Genomic_DNA"/>
</dbReference>
<dbReference type="InterPro" id="IPR046805">
    <property type="entry name" value="Tra1_ring"/>
</dbReference>
<dbReference type="AlphaFoldDB" id="A0A3P8L9U4"/>
<feature type="compositionally biased region" description="Polar residues" evidence="1">
    <location>
        <begin position="47"/>
        <end position="58"/>
    </location>
</feature>
<evidence type="ECO:0000256" key="1">
    <source>
        <dbReference type="SAM" id="MobiDB-lite"/>
    </source>
</evidence>
<proteinExistence type="predicted"/>
<name>A0A3P8L9U4_9TREM</name>
<keyword evidence="3" id="KW-1185">Reference proteome</keyword>
<feature type="region of interest" description="Disordered" evidence="1">
    <location>
        <begin position="28"/>
        <end position="58"/>
    </location>
</feature>
<evidence type="ECO:0000313" key="2">
    <source>
        <dbReference type="EMBL" id="VDP94323.1"/>
    </source>
</evidence>
<dbReference type="Proteomes" id="UP000272942">
    <property type="component" value="Unassembled WGS sequence"/>
</dbReference>
<organism evidence="2 3">
    <name type="scientific">Echinostoma caproni</name>
    <dbReference type="NCBI Taxonomy" id="27848"/>
    <lineage>
        <taxon>Eukaryota</taxon>
        <taxon>Metazoa</taxon>
        <taxon>Spiralia</taxon>
        <taxon>Lophotrochozoa</taxon>
        <taxon>Platyhelminthes</taxon>
        <taxon>Trematoda</taxon>
        <taxon>Digenea</taxon>
        <taxon>Plagiorchiida</taxon>
        <taxon>Echinostomata</taxon>
        <taxon>Echinostomatoidea</taxon>
        <taxon>Echinostomatidae</taxon>
        <taxon>Echinostoma</taxon>
    </lineage>
</organism>
<sequence length="444" mass="49351">MTASCPRHLAIRAVHTIHRQFPNWLRQNPASITDESPKTSKSRYKSICSSPSGSNGDTDCSMSTYHPVCAALLAYWRSDVFARRQASLTLVTLSTMPADARSDGSPGSSALCGLEYVESEGIINSINPQPTSAIGGIPEFTLPSGESVPMIASGTGHFEHWDEPRLILDCLLDCAKTDLENFDLLFVIVIGVNRLRSVAGLYPLRCFLDCRIKEAPLLWHRQLFLHFVSLVRHRLSVMADSSVIDPSMVVFGGNATITVEDMYRLMAHLIIPSLAHALECGPLEELIGGPPRPLEDNEDDLVYLFIHVLLEDSALQTCTELRVMYYQLACLFVHHAMDYIHSRSETSLSVVDLQEKYTGLQLLAHLIAKFNLPSKIAVQVFQCLAKGTHTETKKIVNPALDVLIPAWVRGPDDQVRMNFNDGIMKHMFEEKACNSHLISLIILN</sequence>
<reference evidence="2 3" key="1">
    <citation type="submission" date="2018-11" db="EMBL/GenBank/DDBJ databases">
        <authorList>
            <consortium name="Pathogen Informatics"/>
        </authorList>
    </citation>
    <scope>NUCLEOTIDE SEQUENCE [LARGE SCALE GENOMIC DNA]</scope>
    <source>
        <strain evidence="2 3">Egypt</strain>
    </source>
</reference>
<accession>A0A3P8L9U4</accession>
<protein>
    <submittedName>
        <fullName evidence="2">Uncharacterized protein</fullName>
    </submittedName>
</protein>
<gene>
    <name evidence="2" type="ORF">ECPE_LOCUS17046</name>
</gene>
<dbReference type="Pfam" id="PF20206">
    <property type="entry name" value="Tra1_ring"/>
    <property type="match status" value="1"/>
</dbReference>